<dbReference type="EMBL" id="BARV01013196">
    <property type="protein sequence ID" value="GAI12694.1"/>
    <property type="molecule type" value="Genomic_DNA"/>
</dbReference>
<protein>
    <recommendedName>
        <fullName evidence="2">DUF503 domain-containing protein</fullName>
    </recommendedName>
</protein>
<dbReference type="PANTHER" id="PTHR36441">
    <property type="entry name" value="HYPOTHETICAL CYTOSOLIC PROTEIN"/>
    <property type="match status" value="1"/>
</dbReference>
<gene>
    <name evidence="1" type="ORF">S06H3_23998</name>
</gene>
<reference evidence="1" key="1">
    <citation type="journal article" date="2014" name="Front. Microbiol.">
        <title>High frequency of phylogenetically diverse reductive dehalogenase-homologous genes in deep subseafloor sedimentary metagenomes.</title>
        <authorList>
            <person name="Kawai M."/>
            <person name="Futagami T."/>
            <person name="Toyoda A."/>
            <person name="Takaki Y."/>
            <person name="Nishi S."/>
            <person name="Hori S."/>
            <person name="Arai W."/>
            <person name="Tsubouchi T."/>
            <person name="Morono Y."/>
            <person name="Uchiyama I."/>
            <person name="Ito T."/>
            <person name="Fujiyama A."/>
            <person name="Inagaki F."/>
            <person name="Takami H."/>
        </authorList>
    </citation>
    <scope>NUCLEOTIDE SEQUENCE</scope>
    <source>
        <strain evidence="1">Expedition CK06-06</strain>
    </source>
</reference>
<sequence length="42" mass="4751">MNIGVCQIELRLPENHSLKGKRQVIKSIIARLQNSYNVSVAE</sequence>
<evidence type="ECO:0008006" key="2">
    <source>
        <dbReference type="Google" id="ProtNLM"/>
    </source>
</evidence>
<dbReference type="AlphaFoldDB" id="X1N273"/>
<dbReference type="PANTHER" id="PTHR36441:SF1">
    <property type="entry name" value="DUF503 DOMAIN-CONTAINING PROTEIN"/>
    <property type="match status" value="1"/>
</dbReference>
<feature type="non-terminal residue" evidence="1">
    <location>
        <position position="42"/>
    </location>
</feature>
<comment type="caution">
    <text evidence="1">The sequence shown here is derived from an EMBL/GenBank/DDBJ whole genome shotgun (WGS) entry which is preliminary data.</text>
</comment>
<evidence type="ECO:0000313" key="1">
    <source>
        <dbReference type="EMBL" id="GAI12694.1"/>
    </source>
</evidence>
<dbReference type="Pfam" id="PF04456">
    <property type="entry name" value="DUF503"/>
    <property type="match status" value="1"/>
</dbReference>
<organism evidence="1">
    <name type="scientific">marine sediment metagenome</name>
    <dbReference type="NCBI Taxonomy" id="412755"/>
    <lineage>
        <taxon>unclassified sequences</taxon>
        <taxon>metagenomes</taxon>
        <taxon>ecological metagenomes</taxon>
    </lineage>
</organism>
<name>X1N273_9ZZZZ</name>
<dbReference type="SUPFAM" id="SSF103007">
    <property type="entry name" value="Hypothetical protein TT1725"/>
    <property type="match status" value="1"/>
</dbReference>
<dbReference type="InterPro" id="IPR007546">
    <property type="entry name" value="DUF503"/>
</dbReference>
<dbReference type="Gene3D" id="3.30.70.1120">
    <property type="entry name" value="TT1725-like"/>
    <property type="match status" value="1"/>
</dbReference>
<accession>X1N273</accession>
<dbReference type="InterPro" id="IPR036746">
    <property type="entry name" value="TT1725-like_sf"/>
</dbReference>
<proteinExistence type="predicted"/>